<dbReference type="Proteomes" id="UP001385848">
    <property type="component" value="Unassembled WGS sequence"/>
</dbReference>
<dbReference type="RefSeq" id="WP_315689578.1">
    <property type="nucleotide sequence ID" value="NZ_JAVTXQ010000002.1"/>
</dbReference>
<accession>A0ABU9FIM4</accession>
<protein>
    <submittedName>
        <fullName evidence="3">BppU family phage baseplate upper protein</fullName>
    </submittedName>
</protein>
<feature type="domain" description="BppU N-terminal" evidence="2">
    <location>
        <begin position="4"/>
        <end position="140"/>
    </location>
</feature>
<keyword evidence="1" id="KW-0175">Coiled coil</keyword>
<organism evidence="3 4">
    <name type="scientific">Lactobacillus jensenii</name>
    <dbReference type="NCBI Taxonomy" id="109790"/>
    <lineage>
        <taxon>Bacteria</taxon>
        <taxon>Bacillati</taxon>
        <taxon>Bacillota</taxon>
        <taxon>Bacilli</taxon>
        <taxon>Lactobacillales</taxon>
        <taxon>Lactobacillaceae</taxon>
        <taxon>Lactobacillus</taxon>
    </lineage>
</organism>
<sequence>MSLQNLTLVTNKKLTNLQDAVIRQSEKGLTITAVFLNEDSSPYDLTNKKVTFNEHKDSDKYVVDTNVQITDERNGAISYTLHPQCYAATGEAWFEIADASGTVVDSTQNFNLKVKDAANASIYNTNYITQLDALRDQMQKLVDGADGQLKQQLKTTQDQMNQKLTELGNAYQIAEQGRANAYKQAEANRDSGWSQDKQRIDNEWNQDKDRINGEWNSQKQSIQNTANSQQSSISSQWSQLKSNADSQLATIQSNINALQATIDDINKNKVPGFNSSLQSAQDKLDKILASLGNFVVSANDVNSISSDKVAEIAGNLIDPNLNNWTKNDPAKQAFKTIDFDTVSKSNNVSFTSVIGCEILYYKITVKQYSNYRLRFRFTPKSAISTTVDNFQACVWRSMPALDTSWWGEDQGSYNTTSQIKKFDLNKDAFCEIGFYSDNASELYVGFNLSHIANGTSCDFELSSLSVVNVDDTISSLPKTVQGAKPDANGNIILPNQQIAKNFDKNGNANLVWLGYGGYAPVDAEAIKDILKNQLPNKYAGKNIVNISNPMFYSTQSVDDFTAMGSPNKTQALTVYRSDFNANDDGKPGLANYSQGIIFGAWTGRGVLSISNGKHKARIAGGTYPGEENGGQVWSEDIAWKSDFANYYNKSEIDTKTSDLQIQNAADTSNLRMRCNNLETRCKNLENRCSNLETQLNVLQGQMADLLGAISISGDTLQINKKLAVRGNITTYWDGADQFVVYSGHNARRGYFGMYDSGAFKVNG</sequence>
<dbReference type="Gene3D" id="2.60.40.3350">
    <property type="match status" value="1"/>
</dbReference>
<evidence type="ECO:0000256" key="1">
    <source>
        <dbReference type="SAM" id="Coils"/>
    </source>
</evidence>
<proteinExistence type="predicted"/>
<feature type="coiled-coil region" evidence="1">
    <location>
        <begin position="667"/>
        <end position="701"/>
    </location>
</feature>
<reference evidence="3 4" key="1">
    <citation type="submission" date="2024-04" db="EMBL/GenBank/DDBJ databases">
        <title>Three lactobacilli isolated from voided urine samples from females with type 2 diabetes.</title>
        <authorList>
            <person name="Kula A."/>
            <person name="Stegman N."/>
            <person name="Putonti C."/>
        </authorList>
    </citation>
    <scope>NUCLEOTIDE SEQUENCE [LARGE SCALE GENOMIC DNA]</scope>
    <source>
        <strain evidence="3 4">1855</strain>
    </source>
</reference>
<dbReference type="InterPro" id="IPR018913">
    <property type="entry name" value="BppU_N"/>
</dbReference>
<comment type="caution">
    <text evidence="3">The sequence shown here is derived from an EMBL/GenBank/DDBJ whole genome shotgun (WGS) entry which is preliminary data.</text>
</comment>
<feature type="coiled-coil region" evidence="1">
    <location>
        <begin position="241"/>
        <end position="268"/>
    </location>
</feature>
<evidence type="ECO:0000313" key="3">
    <source>
        <dbReference type="EMBL" id="MEL0564807.1"/>
    </source>
</evidence>
<name>A0ABU9FIM4_LACJE</name>
<evidence type="ECO:0000259" key="2">
    <source>
        <dbReference type="Pfam" id="PF10651"/>
    </source>
</evidence>
<evidence type="ECO:0000313" key="4">
    <source>
        <dbReference type="Proteomes" id="UP001385848"/>
    </source>
</evidence>
<dbReference type="EMBL" id="JBBVUL010000003">
    <property type="protein sequence ID" value="MEL0564807.1"/>
    <property type="molecule type" value="Genomic_DNA"/>
</dbReference>
<gene>
    <name evidence="3" type="ORF">AAC431_02550</name>
</gene>
<dbReference type="Pfam" id="PF10651">
    <property type="entry name" value="BppU_N"/>
    <property type="match status" value="1"/>
</dbReference>
<keyword evidence="4" id="KW-1185">Reference proteome</keyword>